<evidence type="ECO:0000313" key="2">
    <source>
        <dbReference type="Proteomes" id="UP000253845"/>
    </source>
</evidence>
<gene>
    <name evidence="1" type="ORF">M747DRAFT_330508</name>
</gene>
<proteinExistence type="predicted"/>
<dbReference type="AlphaFoldDB" id="A0A370C0N9"/>
<name>A0A370C0N9_ASPNG</name>
<reference evidence="1 2" key="1">
    <citation type="submission" date="2018-07" db="EMBL/GenBank/DDBJ databases">
        <title>Section-level genome sequencing of Aspergillus section Nigri to investigate inter- and intra-species variation.</title>
        <authorList>
            <consortium name="DOE Joint Genome Institute"/>
            <person name="Vesth T.C."/>
            <person name="Nybo J.L."/>
            <person name="Theobald S."/>
            <person name="Frisvad J.C."/>
            <person name="Larsen T.O."/>
            <person name="Nielsen K.F."/>
            <person name="Hoof J.B."/>
            <person name="Brandl J."/>
            <person name="Salamov A."/>
            <person name="Riley R."/>
            <person name="Gladden J.M."/>
            <person name="Phatale P."/>
            <person name="Nielsen M.T."/>
            <person name="Lyhne E.K."/>
            <person name="Kogle M.E."/>
            <person name="Strasser K."/>
            <person name="McDonnell E."/>
            <person name="Barry K."/>
            <person name="Clum A."/>
            <person name="Chen C."/>
            <person name="Nolan M."/>
            <person name="Sandor L."/>
            <person name="Kuo A."/>
            <person name="Lipzen A."/>
            <person name="Hainaut M."/>
            <person name="Drula E."/>
            <person name="Tsang A."/>
            <person name="Magnuson J.K."/>
            <person name="Henrissat B."/>
            <person name="Wiebenga A."/>
            <person name="Simmons B.A."/>
            <person name="Makela M.R."/>
            <person name="De vries R.P."/>
            <person name="Grigoriev I.V."/>
            <person name="Mortensen U.H."/>
            <person name="Baker S.E."/>
            <person name="Andersen M.R."/>
        </authorList>
    </citation>
    <scope>NUCLEOTIDE SEQUENCE [LARGE SCALE GENOMIC DNA]</scope>
    <source>
        <strain evidence="1 2">ATCC 13496</strain>
    </source>
</reference>
<dbReference type="VEuPathDB" id="FungiDB:M747DRAFT_330508"/>
<accession>A0A370C0N9</accession>
<organism evidence="1 2">
    <name type="scientific">Aspergillus niger ATCC 13496</name>
    <dbReference type="NCBI Taxonomy" id="1353008"/>
    <lineage>
        <taxon>Eukaryota</taxon>
        <taxon>Fungi</taxon>
        <taxon>Dikarya</taxon>
        <taxon>Ascomycota</taxon>
        <taxon>Pezizomycotina</taxon>
        <taxon>Eurotiomycetes</taxon>
        <taxon>Eurotiomycetidae</taxon>
        <taxon>Eurotiales</taxon>
        <taxon>Aspergillaceae</taxon>
        <taxon>Aspergillus</taxon>
        <taxon>Aspergillus subgen. Circumdati</taxon>
    </lineage>
</organism>
<protein>
    <recommendedName>
        <fullName evidence="3">EthD domain-containing protein</fullName>
    </recommendedName>
</protein>
<evidence type="ECO:0000313" key="1">
    <source>
        <dbReference type="EMBL" id="RDH21504.1"/>
    </source>
</evidence>
<sequence length="232" mass="26610">MRTVKMGNPTQGLLYVASRIRSLARISPDVYNAWYDEIHVPHVLETPGIKQAFRYESTATSLDSTPWPFLALYPIQDIQVFNTEEFTSIPLCSDALPGPTHSCLDIAEFDNRRYRLVGKIQDADTYIPIGSKSHLLLVEFDLPSQIDGSDDQATLDWFSDIYSGNVYQWVSIYKIFWSSLYKDEQLADLPAYLALLQLNGDKNTYQQASQELQELQFAAKVDQWKLRRAFHC</sequence>
<dbReference type="Proteomes" id="UP000253845">
    <property type="component" value="Unassembled WGS sequence"/>
</dbReference>
<evidence type="ECO:0008006" key="3">
    <source>
        <dbReference type="Google" id="ProtNLM"/>
    </source>
</evidence>
<dbReference type="EMBL" id="KZ851910">
    <property type="protein sequence ID" value="RDH21504.1"/>
    <property type="molecule type" value="Genomic_DNA"/>
</dbReference>